<comment type="caution">
    <text evidence="1">The sequence shown here is derived from an EMBL/GenBank/DDBJ whole genome shotgun (WGS) entry which is preliminary data.</text>
</comment>
<dbReference type="AlphaFoldDB" id="A0A9P7NIM1"/>
<sequence>MGTSFLDSMFHKQEPIGDDYGAACTHRAHCTHYRSAFHIGPEGGYGKDEEILAGGEPAKTMGAKGKLR</sequence>
<name>A0A9P7NIM1_9HYPO</name>
<evidence type="ECO:0000313" key="2">
    <source>
        <dbReference type="Proteomes" id="UP000748025"/>
    </source>
</evidence>
<dbReference type="Proteomes" id="UP000748025">
    <property type="component" value="Unassembled WGS sequence"/>
</dbReference>
<protein>
    <submittedName>
        <fullName evidence="1">Uncharacterized protein</fullName>
    </submittedName>
</protein>
<accession>A0A9P7NIM1</accession>
<evidence type="ECO:0000313" key="1">
    <source>
        <dbReference type="EMBL" id="KAG6018097.1"/>
    </source>
</evidence>
<proteinExistence type="predicted"/>
<gene>
    <name evidence="1" type="ORF">E4U43_007570</name>
</gene>
<reference evidence="1" key="1">
    <citation type="journal article" date="2020" name="bioRxiv">
        <title>Whole genome comparisons of ergot fungi reveals the divergence and evolution of species within the genus Claviceps are the result of varying mechanisms driving genome evolution and host range expansion.</title>
        <authorList>
            <person name="Wyka S.A."/>
            <person name="Mondo S.J."/>
            <person name="Liu M."/>
            <person name="Dettman J."/>
            <person name="Nalam V."/>
            <person name="Broders K.D."/>
        </authorList>
    </citation>
    <scope>NUCLEOTIDE SEQUENCE</scope>
    <source>
        <strain evidence="1">CCC 602</strain>
    </source>
</reference>
<organism evidence="1 2">
    <name type="scientific">Claviceps pusilla</name>
    <dbReference type="NCBI Taxonomy" id="123648"/>
    <lineage>
        <taxon>Eukaryota</taxon>
        <taxon>Fungi</taxon>
        <taxon>Dikarya</taxon>
        <taxon>Ascomycota</taxon>
        <taxon>Pezizomycotina</taxon>
        <taxon>Sordariomycetes</taxon>
        <taxon>Hypocreomycetidae</taxon>
        <taxon>Hypocreales</taxon>
        <taxon>Clavicipitaceae</taxon>
        <taxon>Claviceps</taxon>
    </lineage>
</organism>
<dbReference type="EMBL" id="SRPW01000068">
    <property type="protein sequence ID" value="KAG6018097.1"/>
    <property type="molecule type" value="Genomic_DNA"/>
</dbReference>
<keyword evidence="2" id="KW-1185">Reference proteome</keyword>